<dbReference type="InterPro" id="IPR000515">
    <property type="entry name" value="MetI-like"/>
</dbReference>
<organism evidence="9 10">
    <name type="scientific">Schaalia naturae</name>
    <dbReference type="NCBI Taxonomy" id="635203"/>
    <lineage>
        <taxon>Bacteria</taxon>
        <taxon>Bacillati</taxon>
        <taxon>Actinomycetota</taxon>
        <taxon>Actinomycetes</taxon>
        <taxon>Actinomycetales</taxon>
        <taxon>Actinomycetaceae</taxon>
        <taxon>Schaalia</taxon>
    </lineage>
</organism>
<evidence type="ECO:0000256" key="2">
    <source>
        <dbReference type="ARBA" id="ARBA00022448"/>
    </source>
</evidence>
<dbReference type="PROSITE" id="PS50928">
    <property type="entry name" value="ABC_TM1"/>
    <property type="match status" value="1"/>
</dbReference>
<evidence type="ECO:0000256" key="7">
    <source>
        <dbReference type="RuleBase" id="RU363032"/>
    </source>
</evidence>
<dbReference type="RefSeq" id="WP_380975482.1">
    <property type="nucleotide sequence ID" value="NZ_JBHTEF010000001.1"/>
</dbReference>
<evidence type="ECO:0000256" key="4">
    <source>
        <dbReference type="ARBA" id="ARBA00022692"/>
    </source>
</evidence>
<keyword evidence="6 7" id="KW-0472">Membrane</keyword>
<feature type="domain" description="ABC transmembrane type-1" evidence="8">
    <location>
        <begin position="88"/>
        <end position="282"/>
    </location>
</feature>
<gene>
    <name evidence="9" type="ORF">ACFQWG_11580</name>
</gene>
<dbReference type="CDD" id="cd06261">
    <property type="entry name" value="TM_PBP2"/>
    <property type="match status" value="1"/>
</dbReference>
<evidence type="ECO:0000256" key="3">
    <source>
        <dbReference type="ARBA" id="ARBA00022475"/>
    </source>
</evidence>
<evidence type="ECO:0000256" key="5">
    <source>
        <dbReference type="ARBA" id="ARBA00022989"/>
    </source>
</evidence>
<feature type="transmembrane region" description="Helical" evidence="7">
    <location>
        <begin position="21"/>
        <end position="43"/>
    </location>
</feature>
<evidence type="ECO:0000256" key="6">
    <source>
        <dbReference type="ARBA" id="ARBA00023136"/>
    </source>
</evidence>
<feature type="transmembrane region" description="Helical" evidence="7">
    <location>
        <begin position="259"/>
        <end position="282"/>
    </location>
</feature>
<name>A0ABW2SPR2_9ACTO</name>
<dbReference type="InterPro" id="IPR035906">
    <property type="entry name" value="MetI-like_sf"/>
</dbReference>
<keyword evidence="4 7" id="KW-0812">Transmembrane</keyword>
<keyword evidence="5 7" id="KW-1133">Transmembrane helix</keyword>
<comment type="subcellular location">
    <subcellularLocation>
        <location evidence="1 7">Cell membrane</location>
        <topology evidence="1 7">Multi-pass membrane protein</topology>
    </subcellularLocation>
</comment>
<comment type="similarity">
    <text evidence="7">Belongs to the binding-protein-dependent transport system permease family.</text>
</comment>
<reference evidence="10" key="1">
    <citation type="journal article" date="2019" name="Int. J. Syst. Evol. Microbiol.">
        <title>The Global Catalogue of Microorganisms (GCM) 10K type strain sequencing project: providing services to taxonomists for standard genome sequencing and annotation.</title>
        <authorList>
            <consortium name="The Broad Institute Genomics Platform"/>
            <consortium name="The Broad Institute Genome Sequencing Center for Infectious Disease"/>
            <person name="Wu L."/>
            <person name="Ma J."/>
        </authorList>
    </citation>
    <scope>NUCLEOTIDE SEQUENCE [LARGE SCALE GENOMIC DNA]</scope>
    <source>
        <strain evidence="10">CCUG 56698</strain>
    </source>
</reference>
<dbReference type="EMBL" id="JBHTEF010000001">
    <property type="protein sequence ID" value="MFC7581835.1"/>
    <property type="molecule type" value="Genomic_DNA"/>
</dbReference>
<dbReference type="Proteomes" id="UP001596527">
    <property type="component" value="Unassembled WGS sequence"/>
</dbReference>
<feature type="transmembrane region" description="Helical" evidence="7">
    <location>
        <begin position="202"/>
        <end position="227"/>
    </location>
</feature>
<feature type="transmembrane region" description="Helical" evidence="7">
    <location>
        <begin position="87"/>
        <end position="116"/>
    </location>
</feature>
<comment type="caution">
    <text evidence="9">The sequence shown here is derived from an EMBL/GenBank/DDBJ whole genome shotgun (WGS) entry which is preliminary data.</text>
</comment>
<evidence type="ECO:0000313" key="9">
    <source>
        <dbReference type="EMBL" id="MFC7581835.1"/>
    </source>
</evidence>
<protein>
    <submittedName>
        <fullName evidence="9">Carbohydrate ABC transporter permease</fullName>
    </submittedName>
</protein>
<keyword evidence="2 7" id="KW-0813">Transport</keyword>
<dbReference type="SUPFAM" id="SSF161098">
    <property type="entry name" value="MetI-like"/>
    <property type="match status" value="1"/>
</dbReference>
<sequence length="297" mass="32129">MRESSSISAAAGRARQTLSSRAASAVAVVVALVWTIPTIGLFVSSIRQPDDIKKTGWWTVFSNPSLTLENYQTVLFGSGSSGRLADYFINSLVIALPSVLIPLALGLMAAYAFCFLEWKGKDVVFLIIFGLQIVPVQMALIPLLRISVSIDLSSISPFLPIWIMHTIFAMPLAVFLLHNFMSEIPQELIEAARVDGASDVSIFLRVVLPLMLPGIASYATLQFLWVWNDLLIALTFVGGNADAAPLTVRLANLAGTNGVGWHLLTSGAFVSMIIPLAVFFLLERYIVRGTMAGSVKG</sequence>
<dbReference type="Gene3D" id="1.10.3720.10">
    <property type="entry name" value="MetI-like"/>
    <property type="match status" value="1"/>
</dbReference>
<keyword evidence="10" id="KW-1185">Reference proteome</keyword>
<accession>A0ABW2SPR2</accession>
<feature type="transmembrane region" description="Helical" evidence="7">
    <location>
        <begin position="161"/>
        <end position="181"/>
    </location>
</feature>
<evidence type="ECO:0000259" key="8">
    <source>
        <dbReference type="PROSITE" id="PS50928"/>
    </source>
</evidence>
<keyword evidence="3" id="KW-1003">Cell membrane</keyword>
<dbReference type="Pfam" id="PF00528">
    <property type="entry name" value="BPD_transp_1"/>
    <property type="match status" value="1"/>
</dbReference>
<dbReference type="PANTHER" id="PTHR43744:SF4">
    <property type="entry name" value="OSMOPROTECTIVE COMPOUNDS UPTAKE PERMEASE PROTEIN GGTD"/>
    <property type="match status" value="1"/>
</dbReference>
<proteinExistence type="inferred from homology"/>
<dbReference type="PANTHER" id="PTHR43744">
    <property type="entry name" value="ABC TRANSPORTER PERMEASE PROTEIN MG189-RELATED-RELATED"/>
    <property type="match status" value="1"/>
</dbReference>
<evidence type="ECO:0000313" key="10">
    <source>
        <dbReference type="Proteomes" id="UP001596527"/>
    </source>
</evidence>
<feature type="transmembrane region" description="Helical" evidence="7">
    <location>
        <begin position="123"/>
        <end position="141"/>
    </location>
</feature>
<evidence type="ECO:0000256" key="1">
    <source>
        <dbReference type="ARBA" id="ARBA00004651"/>
    </source>
</evidence>